<dbReference type="SUPFAM" id="SSF52172">
    <property type="entry name" value="CheY-like"/>
    <property type="match status" value="1"/>
</dbReference>
<evidence type="ECO:0000256" key="1">
    <source>
        <dbReference type="ARBA" id="ARBA00000085"/>
    </source>
</evidence>
<evidence type="ECO:0000259" key="11">
    <source>
        <dbReference type="PROSITE" id="PS50894"/>
    </source>
</evidence>
<gene>
    <name evidence="12" type="ORF">EYC98_06015</name>
</gene>
<protein>
    <recommendedName>
        <fullName evidence="2">histidine kinase</fullName>
        <ecNumber evidence="2">2.7.13.3</ecNumber>
    </recommendedName>
</protein>
<dbReference type="PROSITE" id="PS50894">
    <property type="entry name" value="HPT"/>
    <property type="match status" value="2"/>
</dbReference>
<dbReference type="InterPro" id="IPR001789">
    <property type="entry name" value="Sig_transdc_resp-reg_receiver"/>
</dbReference>
<feature type="modified residue" description="Phosphohistidine" evidence="7">
    <location>
        <position position="787"/>
    </location>
</feature>
<evidence type="ECO:0000256" key="5">
    <source>
        <dbReference type="ARBA" id="ARBA00022777"/>
    </source>
</evidence>
<dbReference type="SMART" id="SM00448">
    <property type="entry name" value="REC"/>
    <property type="match status" value="1"/>
</dbReference>
<dbReference type="InterPro" id="IPR005467">
    <property type="entry name" value="His_kinase_dom"/>
</dbReference>
<feature type="modified residue" description="Phosphohistidine" evidence="7">
    <location>
        <position position="1301"/>
    </location>
</feature>
<dbReference type="Proteomes" id="UP001143362">
    <property type="component" value="Unassembled WGS sequence"/>
</dbReference>
<dbReference type="Pfam" id="PF01584">
    <property type="entry name" value="CheW"/>
    <property type="match status" value="1"/>
</dbReference>
<keyword evidence="6" id="KW-0902">Two-component regulatory system</keyword>
<dbReference type="SUPFAM" id="SSF55874">
    <property type="entry name" value="ATPase domain of HSP90 chaperone/DNA topoisomerase II/histidine kinase"/>
    <property type="match status" value="1"/>
</dbReference>
<dbReference type="InterPro" id="IPR008207">
    <property type="entry name" value="Sig_transdc_His_kin_Hpt_dom"/>
</dbReference>
<dbReference type="Pfam" id="PF00072">
    <property type="entry name" value="Response_reg"/>
    <property type="match status" value="1"/>
</dbReference>
<feature type="domain" description="HPt" evidence="11">
    <location>
        <begin position="740"/>
        <end position="844"/>
    </location>
</feature>
<evidence type="ECO:0000259" key="10">
    <source>
        <dbReference type="PROSITE" id="PS50110"/>
    </source>
</evidence>
<dbReference type="SUPFAM" id="SSF50341">
    <property type="entry name" value="CheW-like"/>
    <property type="match status" value="1"/>
</dbReference>
<organism evidence="12 13">
    <name type="scientific">Candidatus Litorirhabdus singularis</name>
    <dbReference type="NCBI Taxonomy" id="2518993"/>
    <lineage>
        <taxon>Bacteria</taxon>
        <taxon>Pseudomonadati</taxon>
        <taxon>Pseudomonadota</taxon>
        <taxon>Gammaproteobacteria</taxon>
        <taxon>Cellvibrionales</taxon>
        <taxon>Halieaceae</taxon>
        <taxon>Candidatus Litorirhabdus</taxon>
    </lineage>
</organism>
<comment type="catalytic activity">
    <reaction evidence="1">
        <text>ATP + protein L-histidine = ADP + protein N-phospho-L-histidine.</text>
        <dbReference type="EC" id="2.7.13.3"/>
    </reaction>
</comment>
<dbReference type="InterPro" id="IPR036641">
    <property type="entry name" value="HPT_dom_sf"/>
</dbReference>
<dbReference type="SMART" id="SM00260">
    <property type="entry name" value="CheW"/>
    <property type="match status" value="1"/>
</dbReference>
<dbReference type="PRINTS" id="PR00344">
    <property type="entry name" value="BCTRLSENSOR"/>
</dbReference>
<dbReference type="Gene3D" id="1.20.120.160">
    <property type="entry name" value="HPT domain"/>
    <property type="match status" value="3"/>
</dbReference>
<dbReference type="Pfam" id="PF26379">
    <property type="entry name" value="FimL_2nd"/>
    <property type="match status" value="1"/>
</dbReference>
<dbReference type="Gene3D" id="3.40.50.2300">
    <property type="match status" value="1"/>
</dbReference>
<evidence type="ECO:0000256" key="3">
    <source>
        <dbReference type="ARBA" id="ARBA00022553"/>
    </source>
</evidence>
<dbReference type="PROSITE" id="PS50110">
    <property type="entry name" value="RESPONSE_REGULATORY"/>
    <property type="match status" value="1"/>
</dbReference>
<reference evidence="12" key="1">
    <citation type="submission" date="2019-02" db="EMBL/GenBank/DDBJ databases">
        <authorList>
            <person name="Li S.-H."/>
        </authorList>
    </citation>
    <scope>NUCLEOTIDE SEQUENCE</scope>
    <source>
        <strain evidence="12">IMCC14734</strain>
    </source>
</reference>
<dbReference type="Pfam" id="PF01627">
    <property type="entry name" value="Hpt"/>
    <property type="match status" value="2"/>
</dbReference>
<dbReference type="InterPro" id="IPR011006">
    <property type="entry name" value="CheY-like_superfamily"/>
</dbReference>
<keyword evidence="4" id="KW-0808">Transferase</keyword>
<evidence type="ECO:0000256" key="8">
    <source>
        <dbReference type="PROSITE-ProRule" id="PRU00169"/>
    </source>
</evidence>
<accession>A0ABT3TDP9</accession>
<dbReference type="PROSITE" id="PS50109">
    <property type="entry name" value="HIS_KIN"/>
    <property type="match status" value="1"/>
</dbReference>
<keyword evidence="3 8" id="KW-0597">Phosphoprotein</keyword>
<name>A0ABT3TDP9_9GAMM</name>
<dbReference type="InterPro" id="IPR051315">
    <property type="entry name" value="Bact_Chemotaxis_CheA"/>
</dbReference>
<evidence type="ECO:0000256" key="2">
    <source>
        <dbReference type="ARBA" id="ARBA00012438"/>
    </source>
</evidence>
<keyword evidence="13" id="KW-1185">Reference proteome</keyword>
<proteinExistence type="predicted"/>
<dbReference type="Gene3D" id="3.30.565.10">
    <property type="entry name" value="Histidine kinase-like ATPase, C-terminal domain"/>
    <property type="match status" value="1"/>
</dbReference>
<dbReference type="InterPro" id="IPR036061">
    <property type="entry name" value="CheW-like_dom_sf"/>
</dbReference>
<dbReference type="SUPFAM" id="SSF47226">
    <property type="entry name" value="Histidine-containing phosphotransfer domain, HPT domain"/>
    <property type="match status" value="3"/>
</dbReference>
<dbReference type="PANTHER" id="PTHR43395">
    <property type="entry name" value="SENSOR HISTIDINE KINASE CHEA"/>
    <property type="match status" value="1"/>
</dbReference>
<dbReference type="InterPro" id="IPR058661">
    <property type="entry name" value="FimL_2nd"/>
</dbReference>
<dbReference type="EMBL" id="SHNN01000001">
    <property type="protein sequence ID" value="MCX2980427.1"/>
    <property type="molecule type" value="Genomic_DNA"/>
</dbReference>
<dbReference type="InterPro" id="IPR003594">
    <property type="entry name" value="HATPase_dom"/>
</dbReference>
<dbReference type="InterPro" id="IPR036890">
    <property type="entry name" value="HATPase_C_sf"/>
</dbReference>
<evidence type="ECO:0000313" key="13">
    <source>
        <dbReference type="Proteomes" id="UP001143362"/>
    </source>
</evidence>
<sequence length="2008" mass="220217">MHTEMKAMTQYFDFVALGWIEKYLRDEMDAAQKCLKSYEREPAENQHLQDALRSVHSATGVLRLCALEPAALLTGEIERVLGQLIKGHISGDARKLAMTELVAAIEALPAYLANVRAMREVSAGVIANVINDLRHFGNRPPLPDSLFFNPALDVTAGITAGQAEVDEVKLKQFSARALRVCYEFSKPALKKDHEALKRLYAVGKHATSMLAGTVMEPYFRCYMGLIEAISQTSTTVDEVITDIFKTTFLMLKAMAASGLGAVEENNPAADIKKMMYYVAKAPSPTALQQTLKDSFGLQNVDDVRIESAGRLIQEDDLLEALRDTLKYLLEVMEFITAEHRNICSSNAKLVNTMVPRMRQIALQLKAIGLDTHSDTVMGQHHTLAGMAKSDKPAPHAELVDFGGALVAVKENLEHKLKHGLSAEGDSMGHDLDVAIMDQTIRCLADMKNSINREFARKDLLSFKHNLDAEIAPSRDLVRPFFRAAALVNDRELQRSIAGWEDQDLPPAEELAELADKLLAEIPEHAYAESAASDMEQVVSVLGLMEDKQRESEVLTSCVSYIRESVNQGGLENDAGMVCFAESVAALEQYMERCTEDPLGNSDEHLQRAEARAAMLSSFIVKRDNAASDGDNIFEFESAQMSAAVPDSLDLGDADALVDELVDTAGTAETEEPATDEITDAAEHVAAFVEAEAEAEAGSEIEQKVAVEEEALRQVFWRHALEWWQRAEVSREPGAPQQDPDVELDEELIECFVEESRKYMRRLDEATPLFAADLGNEKVVLEIRAIFHTMKGSARTIELNAVGEFMYSIEKIFNAIRDGYIPGTPEVAELVAAVSARFPSIVENINRNIPLYDVDFNIPVRIAGAIADKRFNPISEMIACNAVDEIEEMIANAAVEEEVAEEVAEEEVSEAVGVEGNTDLDLVASAEELLDIELLEDTSSDFDAATAAVLEEADEAPADYQLEDVVLEDVSAVVMVSDDAIPQSISDVAEIQTKSDSDVASLWQAGDADSILDHVAHLMDVNTPDHASSQTASRAIMLLGSLVPAVVELREGGFVQLDQPSLGYFLHLPVIEQLASNAVFGLVDNGRGEFFKFPLSKSITVGLQEYLATLLDEESDSDETDKVHESVVGFVRAALALPEVDLESNAVIDDRAMQQFEVEIPMGSEDLSVEDGYELRDIELGSDVVVPLGEVMAQRESQQRPQRDLEAGATAQVFSMDSQTAETQAEGLKEETAYRPKFGLGQGEPTIEPATPAADIEEDIDEELLDLFIETLSEYLDSIDSALSLLGEGDAKGAQRLKNTLHTIKGGANSVGVKKFGSLVHEFESRIVDIEHDGDITSADSLAQIYPQAQLLQEASAFIRKRRVDWDAELASLDVVAEESAEVVDDFTNAEVRQEAPELATRKADTLRVTTAKVDALLDVGAEISMSNVRTRRALDVAMQNHLEVEGLARRVEGLVDKLSLQLDTEIQAKTETASGGQFDPLEMDRITEKQNLAAILREAAFDLHEEAQEIGVQISTAVRESTAIGRLIQNSQADLRLLRLVSFSKLGPGFRRLVHQVSHQLHKQVEFEIMFDEGGLDVGVFDHIRAALEHMLRNAIDHGIDTPEMRAKRGKSETGKVDLTIKRQGSEFLIQLLDDGNGLDPDKLRDKARAQGILGSNQSLSDESALRLIFESGLSTADSVSDISGRGVGMDAVHQSITQVGGRIDVQSKVGFFTQFDIRVPASIMVNGALLVNIGEEQVAVPLNSLDGSDFCHRDEALRQLKQKHPTLKFRDADYELRYLGTVRGGLPVPKLEDMPEFLPVLFAHYERRRVAYIVDSMTPAEELVIRSLGAQYSGVHGVAGGSVKSDGQPVLALDLNELIRQSELIDADSENTKEEADTDTVVLCVDDSVMMRRTYEKRLQSLGYVVVTAVDGEDALDYLSEATRLPDFIFSDLEMPNMNGFDFIANLRRAPVLEAIPVVVVSSRDGEKHRTEAQRVGATDFMAKGSNSAEGMRAMIQRYVAPAALAS</sequence>
<dbReference type="InterPro" id="IPR002545">
    <property type="entry name" value="CheW-lke_dom"/>
</dbReference>
<feature type="modified residue" description="4-aspartylphosphate" evidence="8">
    <location>
        <position position="1933"/>
    </location>
</feature>
<dbReference type="CDD" id="cd00088">
    <property type="entry name" value="HPT"/>
    <property type="match status" value="2"/>
</dbReference>
<evidence type="ECO:0000259" key="9">
    <source>
        <dbReference type="PROSITE" id="PS50109"/>
    </source>
</evidence>
<dbReference type="Gene3D" id="2.30.30.40">
    <property type="entry name" value="SH3 Domains"/>
    <property type="match status" value="1"/>
</dbReference>
<dbReference type="EC" id="2.7.13.3" evidence="2"/>
<comment type="caution">
    <text evidence="12">The sequence shown here is derived from an EMBL/GenBank/DDBJ whole genome shotgun (WGS) entry which is preliminary data.</text>
</comment>
<feature type="domain" description="Response regulatory" evidence="10">
    <location>
        <begin position="1882"/>
        <end position="2000"/>
    </location>
</feature>
<evidence type="ECO:0000256" key="7">
    <source>
        <dbReference type="PROSITE-ProRule" id="PRU00110"/>
    </source>
</evidence>
<feature type="domain" description="HPt" evidence="11">
    <location>
        <begin position="1256"/>
        <end position="1358"/>
    </location>
</feature>
<dbReference type="PANTHER" id="PTHR43395:SF8">
    <property type="entry name" value="HISTIDINE KINASE"/>
    <property type="match status" value="1"/>
</dbReference>
<dbReference type="InterPro" id="IPR004358">
    <property type="entry name" value="Sig_transdc_His_kin-like_C"/>
</dbReference>
<evidence type="ECO:0000256" key="4">
    <source>
        <dbReference type="ARBA" id="ARBA00022679"/>
    </source>
</evidence>
<evidence type="ECO:0000256" key="6">
    <source>
        <dbReference type="ARBA" id="ARBA00023012"/>
    </source>
</evidence>
<feature type="domain" description="Histidine kinase" evidence="9">
    <location>
        <begin position="1588"/>
        <end position="1724"/>
    </location>
</feature>
<evidence type="ECO:0000313" key="12">
    <source>
        <dbReference type="EMBL" id="MCX2980427.1"/>
    </source>
</evidence>
<dbReference type="SMART" id="SM00387">
    <property type="entry name" value="HATPase_c"/>
    <property type="match status" value="1"/>
</dbReference>
<dbReference type="SMART" id="SM00073">
    <property type="entry name" value="HPT"/>
    <property type="match status" value="2"/>
</dbReference>
<dbReference type="Pfam" id="PF02518">
    <property type="entry name" value="HATPase_c"/>
    <property type="match status" value="1"/>
</dbReference>
<keyword evidence="5" id="KW-0418">Kinase</keyword>